<name>A0ABR6CKE9_9BACI</name>
<comment type="caution">
    <text evidence="1">The sequence shown here is derived from an EMBL/GenBank/DDBJ whole genome shotgun (WGS) entry which is preliminary data.</text>
</comment>
<gene>
    <name evidence="1" type="ORF">HNP81_000814</name>
</gene>
<dbReference type="Gene3D" id="6.10.320.10">
    <property type="match status" value="1"/>
</dbReference>
<sequence length="121" mass="14164">MEKELEEVRGDFRLLDKLMYKANYENEISFGEQSLTIVEAIELATQLRAQARKYKQYGTSSKEELIHLYSDAITLVKVATFDPEHYRVKGIETERQANRLSNAINAKNYQVELDFDSDKYF</sequence>
<keyword evidence="2" id="KW-1185">Reference proteome</keyword>
<protein>
    <submittedName>
        <fullName evidence="1">Uncharacterized protein</fullName>
    </submittedName>
</protein>
<evidence type="ECO:0000313" key="1">
    <source>
        <dbReference type="EMBL" id="MBA9025531.1"/>
    </source>
</evidence>
<evidence type="ECO:0000313" key="2">
    <source>
        <dbReference type="Proteomes" id="UP000626697"/>
    </source>
</evidence>
<proteinExistence type="predicted"/>
<reference evidence="1 2" key="1">
    <citation type="submission" date="2020-08" db="EMBL/GenBank/DDBJ databases">
        <title>Genomic Encyclopedia of Type Strains, Phase IV (KMG-IV): sequencing the most valuable type-strain genomes for metagenomic binning, comparative biology and taxonomic classification.</title>
        <authorList>
            <person name="Goeker M."/>
        </authorList>
    </citation>
    <scope>NUCLEOTIDE SEQUENCE [LARGE SCALE GENOMIC DNA]</scope>
    <source>
        <strain evidence="1 2">DSM 105481</strain>
    </source>
</reference>
<dbReference type="EMBL" id="JACJHX010000002">
    <property type="protein sequence ID" value="MBA9025531.1"/>
    <property type="molecule type" value="Genomic_DNA"/>
</dbReference>
<accession>A0ABR6CKE9</accession>
<organism evidence="1 2">
    <name type="scientific">Peribacillus huizhouensis</name>
    <dbReference type="NCBI Taxonomy" id="1501239"/>
    <lineage>
        <taxon>Bacteria</taxon>
        <taxon>Bacillati</taxon>
        <taxon>Bacillota</taxon>
        <taxon>Bacilli</taxon>
        <taxon>Bacillales</taxon>
        <taxon>Bacillaceae</taxon>
        <taxon>Peribacillus</taxon>
    </lineage>
</organism>
<dbReference type="Proteomes" id="UP000626697">
    <property type="component" value="Unassembled WGS sequence"/>
</dbReference>